<dbReference type="AlphaFoldDB" id="A0A1H2YRP4"/>
<protein>
    <submittedName>
        <fullName evidence="1">Transcriptional regulator, MerR family</fullName>
    </submittedName>
</protein>
<dbReference type="Pfam" id="PF13591">
    <property type="entry name" value="MerR_2"/>
    <property type="match status" value="1"/>
</dbReference>
<dbReference type="EMBL" id="FNNZ01000013">
    <property type="protein sequence ID" value="SDX07488.1"/>
    <property type="molecule type" value="Genomic_DNA"/>
</dbReference>
<name>A0A1H2YRP4_THIRO</name>
<dbReference type="RefSeq" id="WP_093033512.1">
    <property type="nucleotide sequence ID" value="NZ_FNNZ01000013.1"/>
</dbReference>
<organism evidence="1 2">
    <name type="scientific">Thiocapsa roseopersicina</name>
    <dbReference type="NCBI Taxonomy" id="1058"/>
    <lineage>
        <taxon>Bacteria</taxon>
        <taxon>Pseudomonadati</taxon>
        <taxon>Pseudomonadota</taxon>
        <taxon>Gammaproteobacteria</taxon>
        <taxon>Chromatiales</taxon>
        <taxon>Chromatiaceae</taxon>
        <taxon>Thiocapsa</taxon>
    </lineage>
</organism>
<dbReference type="Proteomes" id="UP000198816">
    <property type="component" value="Unassembled WGS sequence"/>
</dbReference>
<accession>A0A1H2YRP4</accession>
<dbReference type="OrthoDB" id="5773077at2"/>
<sequence length="114" mass="12977">MTQTETRIEGIVLDEGLTVTLTELTQLCGSSGRVVRLMVTEGLLRPKGQAPDDWRFDGFEVRRARRAVRLQRDLDLNLAGTALALDLLDELEQLRERLRALEHQLAPRRTRELG</sequence>
<proteinExistence type="predicted"/>
<keyword evidence="2" id="KW-1185">Reference proteome</keyword>
<evidence type="ECO:0000313" key="2">
    <source>
        <dbReference type="Proteomes" id="UP000198816"/>
    </source>
</evidence>
<gene>
    <name evidence="1" type="ORF">SAMN05421783_113139</name>
</gene>
<reference evidence="2" key="1">
    <citation type="submission" date="2016-10" db="EMBL/GenBank/DDBJ databases">
        <authorList>
            <person name="Varghese N."/>
            <person name="Submissions S."/>
        </authorList>
    </citation>
    <scope>NUCLEOTIDE SEQUENCE [LARGE SCALE GENOMIC DNA]</scope>
    <source>
        <strain evidence="2">DSM 217</strain>
    </source>
</reference>
<evidence type="ECO:0000313" key="1">
    <source>
        <dbReference type="EMBL" id="SDX07488.1"/>
    </source>
</evidence>
<dbReference type="Gene3D" id="1.10.1660.10">
    <property type="match status" value="1"/>
</dbReference>
<dbReference type="STRING" id="1058.SAMN05421783_113139"/>